<proteinExistence type="predicted"/>
<evidence type="ECO:0000313" key="3">
    <source>
        <dbReference type="Proteomes" id="UP000184529"/>
    </source>
</evidence>
<evidence type="ECO:0000313" key="2">
    <source>
        <dbReference type="EMBL" id="SHJ16163.1"/>
    </source>
</evidence>
<protein>
    <recommendedName>
        <fullName evidence="4">TadE-like protein</fullName>
    </recommendedName>
</protein>
<evidence type="ECO:0008006" key="4">
    <source>
        <dbReference type="Google" id="ProtNLM"/>
    </source>
</evidence>
<dbReference type="OrthoDB" id="1727351at2"/>
<dbReference type="STRING" id="1121432.SAMN02745219_01892"/>
<keyword evidence="1" id="KW-0472">Membrane</keyword>
<accession>A0A1M6H1R5</accession>
<feature type="transmembrane region" description="Helical" evidence="1">
    <location>
        <begin position="12"/>
        <end position="36"/>
    </location>
</feature>
<reference evidence="3" key="1">
    <citation type="submission" date="2016-11" db="EMBL/GenBank/DDBJ databases">
        <authorList>
            <person name="Varghese N."/>
            <person name="Submissions S."/>
        </authorList>
    </citation>
    <scope>NUCLEOTIDE SEQUENCE [LARGE SCALE GENOMIC DNA]</scope>
    <source>
        <strain evidence="3">DSM 16057</strain>
    </source>
</reference>
<dbReference type="Proteomes" id="UP000184529">
    <property type="component" value="Unassembled WGS sequence"/>
</dbReference>
<dbReference type="EMBL" id="FQZM01000021">
    <property type="protein sequence ID" value="SHJ16163.1"/>
    <property type="molecule type" value="Genomic_DNA"/>
</dbReference>
<keyword evidence="1" id="KW-1133">Transmembrane helix</keyword>
<name>A0A1M6H1R5_9FIRM</name>
<sequence>MLARFLRSERGSSVIGWVLVLPVLFFFAAFGFVYFYTNQIRACAAMAAREGAREYGIQLGQVDQADAKSMAEGRALDVMIQERLLPPDAGFSNQIPPPGKRGAGISFSDDGTWARCTITYYLPNPLPAAPRLLKLFWKDQTSDEGETSDEGGWWPTHFKITVTGAAKHEYRLENLSG</sequence>
<keyword evidence="3" id="KW-1185">Reference proteome</keyword>
<keyword evidence="1" id="KW-0812">Transmembrane</keyword>
<dbReference type="RefSeq" id="WP_072869141.1">
    <property type="nucleotide sequence ID" value="NZ_FQZM01000021.1"/>
</dbReference>
<organism evidence="2 3">
    <name type="scientific">Desulfofundulus thermosubterraneus DSM 16057</name>
    <dbReference type="NCBI Taxonomy" id="1121432"/>
    <lineage>
        <taxon>Bacteria</taxon>
        <taxon>Bacillati</taxon>
        <taxon>Bacillota</taxon>
        <taxon>Clostridia</taxon>
        <taxon>Eubacteriales</taxon>
        <taxon>Peptococcaceae</taxon>
        <taxon>Desulfofundulus</taxon>
    </lineage>
</organism>
<dbReference type="AlphaFoldDB" id="A0A1M6H1R5"/>
<gene>
    <name evidence="2" type="ORF">SAMN02745219_01892</name>
</gene>
<evidence type="ECO:0000256" key="1">
    <source>
        <dbReference type="SAM" id="Phobius"/>
    </source>
</evidence>